<dbReference type="GO" id="GO:0008017">
    <property type="term" value="F:microtubule binding"/>
    <property type="evidence" value="ECO:0007669"/>
    <property type="project" value="TreeGrafter"/>
</dbReference>
<dbReference type="Pfam" id="PF19434">
    <property type="entry name" value="OPA1_C"/>
    <property type="match status" value="2"/>
</dbReference>
<evidence type="ECO:0000313" key="22">
    <source>
        <dbReference type="Proteomes" id="UP000053240"/>
    </source>
</evidence>
<feature type="compositionally biased region" description="Polar residues" evidence="19">
    <location>
        <begin position="172"/>
        <end position="196"/>
    </location>
</feature>
<dbReference type="InterPro" id="IPR022812">
    <property type="entry name" value="Dynamin"/>
</dbReference>
<dbReference type="SMART" id="SM00053">
    <property type="entry name" value="DYNc"/>
    <property type="match status" value="1"/>
</dbReference>
<organism evidence="21 22">
    <name type="scientific">Papilio machaon</name>
    <name type="common">Old World swallowtail butterfly</name>
    <dbReference type="NCBI Taxonomy" id="76193"/>
    <lineage>
        <taxon>Eukaryota</taxon>
        <taxon>Metazoa</taxon>
        <taxon>Ecdysozoa</taxon>
        <taxon>Arthropoda</taxon>
        <taxon>Hexapoda</taxon>
        <taxon>Insecta</taxon>
        <taxon>Pterygota</taxon>
        <taxon>Neoptera</taxon>
        <taxon>Endopterygota</taxon>
        <taxon>Lepidoptera</taxon>
        <taxon>Glossata</taxon>
        <taxon>Ditrysia</taxon>
        <taxon>Papilionoidea</taxon>
        <taxon>Papilionidae</taxon>
        <taxon>Papilioninae</taxon>
        <taxon>Papilio</taxon>
    </lineage>
</organism>
<evidence type="ECO:0000256" key="14">
    <source>
        <dbReference type="ARBA" id="ARBA00023134"/>
    </source>
</evidence>
<evidence type="ECO:0000313" key="21">
    <source>
        <dbReference type="EMBL" id="KPJ14827.1"/>
    </source>
</evidence>
<feature type="region of interest" description="Disordered" evidence="19">
    <location>
        <begin position="172"/>
        <end position="199"/>
    </location>
</feature>
<keyword evidence="4" id="KW-0812">Transmembrane</keyword>
<dbReference type="GO" id="GO:0006915">
    <property type="term" value="P:apoptotic process"/>
    <property type="evidence" value="ECO:0007669"/>
    <property type="project" value="UniProtKB-KW"/>
</dbReference>
<proteinExistence type="predicted"/>
<dbReference type="AlphaFoldDB" id="A0A0N0PCZ6"/>
<evidence type="ECO:0000256" key="12">
    <source>
        <dbReference type="ARBA" id="ARBA00023121"/>
    </source>
</evidence>
<keyword evidence="10" id="KW-1133">Transmembrane helix</keyword>
<evidence type="ECO:0000256" key="18">
    <source>
        <dbReference type="ARBA" id="ARBA00048040"/>
    </source>
</evidence>
<dbReference type="GO" id="GO:0006897">
    <property type="term" value="P:endocytosis"/>
    <property type="evidence" value="ECO:0007669"/>
    <property type="project" value="TreeGrafter"/>
</dbReference>
<dbReference type="FunCoup" id="A0A0N0PCZ6">
    <property type="interactions" value="1541"/>
</dbReference>
<evidence type="ECO:0000256" key="3">
    <source>
        <dbReference type="ARBA" id="ARBA00011980"/>
    </source>
</evidence>
<gene>
    <name evidence="21" type="ORF">RR48_04312</name>
</gene>
<dbReference type="GO" id="GO:0005758">
    <property type="term" value="C:mitochondrial intermembrane space"/>
    <property type="evidence" value="ECO:0007669"/>
    <property type="project" value="UniProtKB-SubCell"/>
</dbReference>
<reference evidence="21 22" key="1">
    <citation type="journal article" date="2015" name="Nat. Commun.">
        <title>Outbred genome sequencing and CRISPR/Cas9 gene editing in butterflies.</title>
        <authorList>
            <person name="Li X."/>
            <person name="Fan D."/>
            <person name="Zhang W."/>
            <person name="Liu G."/>
            <person name="Zhang L."/>
            <person name="Zhao L."/>
            <person name="Fang X."/>
            <person name="Chen L."/>
            <person name="Dong Y."/>
            <person name="Chen Y."/>
            <person name="Ding Y."/>
            <person name="Zhao R."/>
            <person name="Feng M."/>
            <person name="Zhu Y."/>
            <person name="Feng Y."/>
            <person name="Jiang X."/>
            <person name="Zhu D."/>
            <person name="Xiang H."/>
            <person name="Feng X."/>
            <person name="Li S."/>
            <person name="Wang J."/>
            <person name="Zhang G."/>
            <person name="Kronforst M.R."/>
            <person name="Wang W."/>
        </authorList>
    </citation>
    <scope>NUCLEOTIDE SEQUENCE [LARGE SCALE GENOMIC DNA]</scope>
    <source>
        <strain evidence="21">Ya'a_city_454_Pm</strain>
        <tissue evidence="21">Whole body</tissue>
    </source>
</reference>
<dbReference type="InterPro" id="IPR030381">
    <property type="entry name" value="G_DYNAMIN_dom"/>
</dbReference>
<protein>
    <recommendedName>
        <fullName evidence="17">Dynamin-like GTPase OPA1, mitochondrial</fullName>
        <ecNumber evidence="3">3.6.5.5</ecNumber>
    </recommendedName>
</protein>
<keyword evidence="12" id="KW-0446">Lipid-binding</keyword>
<keyword evidence="6" id="KW-0547">Nucleotide-binding</keyword>
<keyword evidence="9" id="KW-0809">Transit peptide</keyword>
<evidence type="ECO:0000256" key="19">
    <source>
        <dbReference type="SAM" id="MobiDB-lite"/>
    </source>
</evidence>
<dbReference type="GO" id="GO:0005743">
    <property type="term" value="C:mitochondrial inner membrane"/>
    <property type="evidence" value="ECO:0007669"/>
    <property type="project" value="UniProtKB-SubCell"/>
</dbReference>
<evidence type="ECO:0000256" key="17">
    <source>
        <dbReference type="ARBA" id="ARBA00044791"/>
    </source>
</evidence>
<dbReference type="InterPro" id="IPR001401">
    <property type="entry name" value="Dynamin_GTPase"/>
</dbReference>
<dbReference type="InterPro" id="IPR045063">
    <property type="entry name" value="Dynamin_N"/>
</dbReference>
<dbReference type="SUPFAM" id="SSF52540">
    <property type="entry name" value="P-loop containing nucleoside triphosphate hydrolases"/>
    <property type="match status" value="1"/>
</dbReference>
<dbReference type="GO" id="GO:0048312">
    <property type="term" value="P:intracellular distribution of mitochondria"/>
    <property type="evidence" value="ECO:0007669"/>
    <property type="project" value="TreeGrafter"/>
</dbReference>
<dbReference type="GO" id="GO:0003924">
    <property type="term" value="F:GTPase activity"/>
    <property type="evidence" value="ECO:0007669"/>
    <property type="project" value="InterPro"/>
</dbReference>
<evidence type="ECO:0000256" key="13">
    <source>
        <dbReference type="ARBA" id="ARBA00023128"/>
    </source>
</evidence>
<dbReference type="GO" id="GO:0008053">
    <property type="term" value="P:mitochondrial fusion"/>
    <property type="evidence" value="ECO:0007669"/>
    <property type="project" value="TreeGrafter"/>
</dbReference>
<keyword evidence="7" id="KW-0999">Mitochondrion inner membrane</keyword>
<name>A0A0N0PCZ6_PAPMA</name>
<keyword evidence="14" id="KW-0342">GTP-binding</keyword>
<dbReference type="PRINTS" id="PR00195">
    <property type="entry name" value="DYNAMIN"/>
</dbReference>
<evidence type="ECO:0000256" key="4">
    <source>
        <dbReference type="ARBA" id="ARBA00022692"/>
    </source>
</evidence>
<evidence type="ECO:0000256" key="7">
    <source>
        <dbReference type="ARBA" id="ARBA00022792"/>
    </source>
</evidence>
<dbReference type="InterPro" id="IPR045817">
    <property type="entry name" value="OPA1_C"/>
</dbReference>
<dbReference type="PANTHER" id="PTHR11566:SF67">
    <property type="entry name" value="DYNAMIN-LIKE 120 KDA PROTEIN, MITOCHONDRIAL"/>
    <property type="match status" value="1"/>
</dbReference>
<dbReference type="InParanoid" id="A0A0N0PCZ6"/>
<dbReference type="Pfam" id="PF00350">
    <property type="entry name" value="Dynamin_N"/>
    <property type="match status" value="1"/>
</dbReference>
<dbReference type="PANTHER" id="PTHR11566">
    <property type="entry name" value="DYNAMIN"/>
    <property type="match status" value="1"/>
</dbReference>
<keyword evidence="13" id="KW-0496">Mitochondrion</keyword>
<evidence type="ECO:0000256" key="1">
    <source>
        <dbReference type="ARBA" id="ARBA00004434"/>
    </source>
</evidence>
<keyword evidence="11" id="KW-0175">Coiled coil</keyword>
<evidence type="ECO:0000256" key="16">
    <source>
        <dbReference type="ARBA" id="ARBA00023157"/>
    </source>
</evidence>
<evidence type="ECO:0000256" key="10">
    <source>
        <dbReference type="ARBA" id="ARBA00022989"/>
    </source>
</evidence>
<evidence type="ECO:0000256" key="6">
    <source>
        <dbReference type="ARBA" id="ARBA00022741"/>
    </source>
</evidence>
<dbReference type="GO" id="GO:0005874">
    <property type="term" value="C:microtubule"/>
    <property type="evidence" value="ECO:0007669"/>
    <property type="project" value="TreeGrafter"/>
</dbReference>
<dbReference type="EC" id="3.6.5.5" evidence="3"/>
<keyword evidence="5" id="KW-0053">Apoptosis</keyword>
<evidence type="ECO:0000256" key="9">
    <source>
        <dbReference type="ARBA" id="ARBA00022946"/>
    </source>
</evidence>
<keyword evidence="16" id="KW-1015">Disulfide bond</keyword>
<evidence type="ECO:0000256" key="11">
    <source>
        <dbReference type="ARBA" id="ARBA00023054"/>
    </source>
</evidence>
<dbReference type="CDD" id="cd08771">
    <property type="entry name" value="DLP_1"/>
    <property type="match status" value="1"/>
</dbReference>
<comment type="catalytic activity">
    <reaction evidence="18">
        <text>GTP + H2O = GDP + phosphate + H(+)</text>
        <dbReference type="Rhea" id="RHEA:19669"/>
        <dbReference type="ChEBI" id="CHEBI:15377"/>
        <dbReference type="ChEBI" id="CHEBI:15378"/>
        <dbReference type="ChEBI" id="CHEBI:37565"/>
        <dbReference type="ChEBI" id="CHEBI:43474"/>
        <dbReference type="ChEBI" id="CHEBI:58189"/>
        <dbReference type="EC" id="3.6.5.5"/>
    </reaction>
</comment>
<dbReference type="FunFam" id="3.40.50.300:FF:000171">
    <property type="entry name" value="Dynamin-like 120 kDa protein, mitochondrial"/>
    <property type="match status" value="1"/>
</dbReference>
<evidence type="ECO:0000256" key="8">
    <source>
        <dbReference type="ARBA" id="ARBA00022801"/>
    </source>
</evidence>
<keyword evidence="22" id="KW-1185">Reference proteome</keyword>
<dbReference type="Gene3D" id="3.40.50.300">
    <property type="entry name" value="P-loop containing nucleotide triphosphate hydrolases"/>
    <property type="match status" value="1"/>
</dbReference>
<dbReference type="GO" id="GO:0005525">
    <property type="term" value="F:GTP binding"/>
    <property type="evidence" value="ECO:0007669"/>
    <property type="project" value="UniProtKB-KW"/>
</dbReference>
<dbReference type="GO" id="GO:0008289">
    <property type="term" value="F:lipid binding"/>
    <property type="evidence" value="ECO:0007669"/>
    <property type="project" value="UniProtKB-KW"/>
</dbReference>
<dbReference type="GO" id="GO:0000266">
    <property type="term" value="P:mitochondrial fission"/>
    <property type="evidence" value="ECO:0007669"/>
    <property type="project" value="TreeGrafter"/>
</dbReference>
<sequence length="969" mass="109983">MSRILHNRLRSSLKKSTAWSCFDKRAVAFSIWTGKSMLLYKPIDPINIPRRKYGMLIARAVRGVLKIRYLVLGGAVGGGMTLNKKYSEWKDGLPDMGWLNDLLPDNDQWNRFTTTLLDAKDRISDQLQIGRELTLTLAADPRLREAGVERAAELRAWLAQRYEDAVAAAAANNTEPAPQKIQNNLQSRPAPTSTPARGSAEDAAAYVISRWLLQRSLIDMYSAVLDELSGWESGEAGRLPRVVVVGDQSAGKTSVLEMIAQARIFPRGAGEMCTRAPVKVTLSEGPYHVAQFRDSSREFDLNKESDLADLRKEVELRMRNSVRGGRTVSTEVIAMSVRGPGLPRMVLVDLPGVISTQTVDMAADTRDAIKQMTRTYMDNPNAIILCIQDGSVDAERSNVTDLVSSCDPQGKRTIFVLTKVDLAEENLANPNRIRRILEGKLFPMKALGYYAVVTGRSRKDDSIQSIREYEERFFRSSKLFKDGLVTPSQVTTRNLSLAVAECFWRMVRATVEQQADAFKAMRFNLETEWKNTFPRQRELDRDELFERARAELLDQSAEVSAVAAAAWERRLQDALWSAAKDRVFSGIYLPAAAQAHDDVALPVMQVRYKHKAAGDVTLAEVDPYDFDFNKFNTVVDIKLREWAERELPTQSVLAGREALREEFAALMSRAQDSDPVYEPVKREAVEEALRRHTWEERAQDVLRVLQLNALQDRCVASRADWDSAVTLMETALKEKLTAVDEELKSLTDKFNTVVDIKLREWAERELPTQSVLAGREALREEFAALMSRAQDSDPVYEPVKREAVEEALRRHTWEERAQDVLRVLQLNALQDRCVASRADWDSAVTLMETALKEKLTAVDEELKSLTGPGFREKWLYWQSPSEEQQRRGEVRAELERLGSSRPSLAHDEVVAVRDNLRRRGVEVDNDYIRETWKPVYLKHFLERAQTRARDCKKSFYLYSQQNGTEVCIQ</sequence>
<evidence type="ECO:0000256" key="15">
    <source>
        <dbReference type="ARBA" id="ARBA00023136"/>
    </source>
</evidence>
<keyword evidence="8" id="KW-0378">Hydrolase</keyword>
<dbReference type="Proteomes" id="UP000053240">
    <property type="component" value="Unassembled WGS sequence"/>
</dbReference>
<comment type="subcellular location">
    <subcellularLocation>
        <location evidence="1">Mitochondrion inner membrane</location>
        <topology evidence="1">Single-pass membrane protein</topology>
    </subcellularLocation>
    <subcellularLocation>
        <location evidence="2">Mitochondrion intermembrane space</location>
    </subcellularLocation>
</comment>
<accession>A0A0N0PCZ6</accession>
<evidence type="ECO:0000256" key="5">
    <source>
        <dbReference type="ARBA" id="ARBA00022703"/>
    </source>
</evidence>
<dbReference type="PROSITE" id="PS51718">
    <property type="entry name" value="G_DYNAMIN_2"/>
    <property type="match status" value="1"/>
</dbReference>
<feature type="domain" description="Dynamin-type G" evidence="20">
    <location>
        <begin position="236"/>
        <end position="512"/>
    </location>
</feature>
<dbReference type="STRING" id="76193.A0A0N0PCZ6"/>
<dbReference type="InterPro" id="IPR027417">
    <property type="entry name" value="P-loop_NTPase"/>
</dbReference>
<evidence type="ECO:0000256" key="2">
    <source>
        <dbReference type="ARBA" id="ARBA00004569"/>
    </source>
</evidence>
<dbReference type="GO" id="GO:0016559">
    <property type="term" value="P:peroxisome fission"/>
    <property type="evidence" value="ECO:0007669"/>
    <property type="project" value="TreeGrafter"/>
</dbReference>
<evidence type="ECO:0000259" key="20">
    <source>
        <dbReference type="PROSITE" id="PS51718"/>
    </source>
</evidence>
<dbReference type="EMBL" id="KQ460423">
    <property type="protein sequence ID" value="KPJ14827.1"/>
    <property type="molecule type" value="Genomic_DNA"/>
</dbReference>
<keyword evidence="15" id="KW-0472">Membrane</keyword>